<protein>
    <recommendedName>
        <fullName evidence="4">HTH cro/C1-type domain-containing protein</fullName>
    </recommendedName>
</protein>
<evidence type="ECO:0000256" key="2">
    <source>
        <dbReference type="ARBA" id="ARBA00023125"/>
    </source>
</evidence>
<dbReference type="Proteomes" id="UP000239469">
    <property type="component" value="Unassembled WGS sequence"/>
</dbReference>
<dbReference type="CDD" id="cd06529">
    <property type="entry name" value="S24_LexA-like"/>
    <property type="match status" value="1"/>
</dbReference>
<organism evidence="5 6">
    <name type="scientific">Chromobacterium amazonense</name>
    <dbReference type="NCBI Taxonomy" id="1382803"/>
    <lineage>
        <taxon>Bacteria</taxon>
        <taxon>Pseudomonadati</taxon>
        <taxon>Pseudomonadota</taxon>
        <taxon>Betaproteobacteria</taxon>
        <taxon>Neisseriales</taxon>
        <taxon>Chromobacteriaceae</taxon>
        <taxon>Chromobacterium</taxon>
    </lineage>
</organism>
<sequence>MKHETFAERFTRLLDASGLTLGHIADVADVSYQAVQGWKTGSVPRGAARQAKVAAALGVTAAELMYGEKGPEEPRQLLRPIAVWSNEEELEADRYIFLPALEVKLSAGEGGVVWHVDEKGQRQAFTRKWAQRHCIDPECAATMVVQGSSMEPRLQDGDSIVVDYCQNTNIIDGKVYAIALDGEVFVKRLFKEFGGVRIVSDNPDKARYPDRSVPADKMAYLKVIGRVVAVSGGV</sequence>
<dbReference type="EMBL" id="MTBD01000058">
    <property type="protein sequence ID" value="PRP68742.1"/>
    <property type="molecule type" value="Genomic_DNA"/>
</dbReference>
<evidence type="ECO:0000256" key="1">
    <source>
        <dbReference type="ARBA" id="ARBA00023015"/>
    </source>
</evidence>
<evidence type="ECO:0000259" key="4">
    <source>
        <dbReference type="PROSITE" id="PS50943"/>
    </source>
</evidence>
<gene>
    <name evidence="5" type="ORF">BUE93_20875</name>
</gene>
<feature type="domain" description="HTH cro/C1-type" evidence="4">
    <location>
        <begin position="18"/>
        <end position="64"/>
    </location>
</feature>
<proteinExistence type="predicted"/>
<dbReference type="AlphaFoldDB" id="A0A2S9WZ43"/>
<dbReference type="InterPro" id="IPR015927">
    <property type="entry name" value="Peptidase_S24_S26A/B/C"/>
</dbReference>
<comment type="caution">
    <text evidence="5">The sequence shown here is derived from an EMBL/GenBank/DDBJ whole genome shotgun (WGS) entry which is preliminary data.</text>
</comment>
<dbReference type="PANTHER" id="PTHR40661">
    <property type="match status" value="1"/>
</dbReference>
<keyword evidence="2" id="KW-0238">DNA-binding</keyword>
<dbReference type="InterPro" id="IPR001387">
    <property type="entry name" value="Cro/C1-type_HTH"/>
</dbReference>
<reference evidence="5 6" key="1">
    <citation type="submission" date="2017-01" db="EMBL/GenBank/DDBJ databases">
        <title>New insights into the genetic diversity of Chromobacterium isolated from tropical freshwater lake.</title>
        <authorList>
            <person name="Santos A.B."/>
            <person name="Nascimento A.M."/>
            <person name="Da Silva P.C."/>
        </authorList>
    </citation>
    <scope>NUCLEOTIDE SEQUENCE [LARGE SCALE GENOMIC DNA]</scope>
    <source>
        <strain evidence="5 6">56AF</strain>
    </source>
</reference>
<evidence type="ECO:0000313" key="5">
    <source>
        <dbReference type="EMBL" id="PRP68742.1"/>
    </source>
</evidence>
<keyword evidence="1" id="KW-0805">Transcription regulation</keyword>
<dbReference type="PROSITE" id="PS50943">
    <property type="entry name" value="HTH_CROC1"/>
    <property type="match status" value="1"/>
</dbReference>
<dbReference type="Gene3D" id="1.10.260.40">
    <property type="entry name" value="lambda repressor-like DNA-binding domains"/>
    <property type="match status" value="1"/>
</dbReference>
<dbReference type="OrthoDB" id="9788236at2"/>
<dbReference type="SUPFAM" id="SSF51306">
    <property type="entry name" value="LexA/Signal peptidase"/>
    <property type="match status" value="1"/>
</dbReference>
<accession>A0A2S9WZ43</accession>
<dbReference type="InterPro" id="IPR036286">
    <property type="entry name" value="LexA/Signal_pep-like_sf"/>
</dbReference>
<evidence type="ECO:0000313" key="6">
    <source>
        <dbReference type="Proteomes" id="UP000239469"/>
    </source>
</evidence>
<keyword evidence="3" id="KW-0804">Transcription</keyword>
<dbReference type="Pfam" id="PF00717">
    <property type="entry name" value="Peptidase_S24"/>
    <property type="match status" value="1"/>
</dbReference>
<name>A0A2S9WZ43_9NEIS</name>
<evidence type="ECO:0000256" key="3">
    <source>
        <dbReference type="ARBA" id="ARBA00023163"/>
    </source>
</evidence>
<dbReference type="PANTHER" id="PTHR40661:SF3">
    <property type="entry name" value="FELS-1 PROPHAGE TRANSCRIPTIONAL REGULATOR"/>
    <property type="match status" value="1"/>
</dbReference>
<dbReference type="InterPro" id="IPR039418">
    <property type="entry name" value="LexA-like"/>
</dbReference>
<dbReference type="InterPro" id="IPR010982">
    <property type="entry name" value="Lambda_DNA-bd_dom_sf"/>
</dbReference>
<dbReference type="SUPFAM" id="SSF47413">
    <property type="entry name" value="lambda repressor-like DNA-binding domains"/>
    <property type="match status" value="1"/>
</dbReference>
<dbReference type="GO" id="GO:0003677">
    <property type="term" value="F:DNA binding"/>
    <property type="evidence" value="ECO:0007669"/>
    <property type="project" value="UniProtKB-KW"/>
</dbReference>
<dbReference type="Gene3D" id="2.10.109.10">
    <property type="entry name" value="Umud Fragment, subunit A"/>
    <property type="match status" value="1"/>
</dbReference>